<protein>
    <recommendedName>
        <fullName evidence="3">DUF5602 domain-containing protein</fullName>
    </recommendedName>
</protein>
<evidence type="ECO:0000313" key="1">
    <source>
        <dbReference type="EMBL" id="SER16816.1"/>
    </source>
</evidence>
<dbReference type="EMBL" id="FOFD01000004">
    <property type="protein sequence ID" value="SER16816.1"/>
    <property type="molecule type" value="Genomic_DNA"/>
</dbReference>
<dbReference type="Proteomes" id="UP000199114">
    <property type="component" value="Unassembled WGS sequence"/>
</dbReference>
<organism evidence="1 2">
    <name type="scientific">Natrinema salaciae</name>
    <dbReference type="NCBI Taxonomy" id="1186196"/>
    <lineage>
        <taxon>Archaea</taxon>
        <taxon>Methanobacteriati</taxon>
        <taxon>Methanobacteriota</taxon>
        <taxon>Stenosarchaea group</taxon>
        <taxon>Halobacteria</taxon>
        <taxon>Halobacteriales</taxon>
        <taxon>Natrialbaceae</taxon>
        <taxon>Natrinema</taxon>
    </lineage>
</organism>
<proteinExistence type="predicted"/>
<dbReference type="AlphaFoldDB" id="A0A1H9LZE3"/>
<dbReference type="OrthoDB" id="185584at2157"/>
<gene>
    <name evidence="1" type="ORF">SAMN04489841_3146</name>
</gene>
<accession>A0A1H9LZE3</accession>
<name>A0A1H9LZE3_9EURY</name>
<dbReference type="STRING" id="1186196.SAMN04489841_3146"/>
<keyword evidence="2" id="KW-1185">Reference proteome</keyword>
<reference evidence="2" key="1">
    <citation type="submission" date="2016-10" db="EMBL/GenBank/DDBJ databases">
        <authorList>
            <person name="Varghese N."/>
            <person name="Submissions S."/>
        </authorList>
    </citation>
    <scope>NUCLEOTIDE SEQUENCE [LARGE SCALE GENOMIC DNA]</scope>
    <source>
        <strain evidence="2">DSM 25055</strain>
    </source>
</reference>
<evidence type="ECO:0008006" key="3">
    <source>
        <dbReference type="Google" id="ProtNLM"/>
    </source>
</evidence>
<sequence length="316" mass="34507">MTGTNDSYRTRRASGRRIGDRRTFLRAVACVGATLGVPETVAGNTTDRQFPPRKHTTWSDPVTLGDGEVRTFTTVTPSDEPRYHGVVLERDALTGLPSASALRARAERGEPGDKYGPDGAAVEIHHAWSQEFFVPFPETSATPFTFLGLTWNPTGHPPPGIYDRPHVDVHFHMLAAETVDAIEGLHPATYSIPNPRLPEGYTRVPEPTLDDDAAVVTDMGEHLIDPGASEFSGGQFTHTLIWGAYDTNGDGRGELTFVEPMLTKRYLETVTGCNRYEIPQPQVYPAAGAYPTVYGVRDVPREDAIAVTIESFTGGR</sequence>
<evidence type="ECO:0000313" key="2">
    <source>
        <dbReference type="Proteomes" id="UP000199114"/>
    </source>
</evidence>
<dbReference type="RefSeq" id="WP_090618819.1">
    <property type="nucleotide sequence ID" value="NZ_FOFD01000004.1"/>
</dbReference>